<dbReference type="KEGG" id="nti:DNFV4_01429"/>
<dbReference type="AlphaFoldDB" id="A0AA86T615"/>
<sequence length="203" mass="22779">MNSGDTRVLRMSRSLGLIAEDHSDVKVIRALIPRITGGRHCKVKPFVGHGCGKIRGKCRQWAINLRSRGCTSLVVVHDLDNKSATDLENELREALNPSPISRHAIVVPVQMIESWLLSDAIAIQKVFNLPSPPNSIPNPEALFDPKSKLEELVYISSGKRKRYINTIHNELIAAEANLERLRKCASFLPLEEFIRTIFHSARD</sequence>
<accession>A0AA86T615</accession>
<reference evidence="1" key="1">
    <citation type="submission" date="2022-10" db="EMBL/GenBank/DDBJ databases">
        <authorList>
            <person name="Koch H."/>
        </authorList>
    </citation>
    <scope>NUCLEOTIDE SEQUENCE</scope>
    <source>
        <strain evidence="1">DNF</strain>
    </source>
</reference>
<dbReference type="EMBL" id="OX365700">
    <property type="protein sequence ID" value="CAI4030997.1"/>
    <property type="molecule type" value="Genomic_DNA"/>
</dbReference>
<dbReference type="InterPro" id="IPR025455">
    <property type="entry name" value="DUF4276"/>
</dbReference>
<proteinExistence type="predicted"/>
<evidence type="ECO:0000313" key="2">
    <source>
        <dbReference type="Proteomes" id="UP001179121"/>
    </source>
</evidence>
<keyword evidence="2" id="KW-1185">Reference proteome</keyword>
<gene>
    <name evidence="1" type="ORF">DNFV4_01429</name>
</gene>
<name>A0AA86T615_9BACT</name>
<dbReference type="Pfam" id="PF14103">
    <property type="entry name" value="DUF4276"/>
    <property type="match status" value="1"/>
</dbReference>
<organism evidence="1 2">
    <name type="scientific">Nitrospira tepida</name>
    <dbReference type="NCBI Taxonomy" id="2973512"/>
    <lineage>
        <taxon>Bacteria</taxon>
        <taxon>Pseudomonadati</taxon>
        <taxon>Nitrospirota</taxon>
        <taxon>Nitrospiria</taxon>
        <taxon>Nitrospirales</taxon>
        <taxon>Nitrospiraceae</taxon>
        <taxon>Nitrospira</taxon>
    </lineage>
</organism>
<evidence type="ECO:0000313" key="1">
    <source>
        <dbReference type="EMBL" id="CAI4030997.1"/>
    </source>
</evidence>
<evidence type="ECO:0008006" key="3">
    <source>
        <dbReference type="Google" id="ProtNLM"/>
    </source>
</evidence>
<protein>
    <recommendedName>
        <fullName evidence="3">DUF4276 family protein</fullName>
    </recommendedName>
</protein>
<dbReference type="Proteomes" id="UP001179121">
    <property type="component" value="Chromosome"/>
</dbReference>